<proteinExistence type="predicted"/>
<feature type="signal peptide" evidence="2">
    <location>
        <begin position="1"/>
        <end position="18"/>
    </location>
</feature>
<dbReference type="GO" id="GO:0030975">
    <property type="term" value="F:thiamine binding"/>
    <property type="evidence" value="ECO:0007669"/>
    <property type="project" value="TreeGrafter"/>
</dbReference>
<dbReference type="InterPro" id="IPR026045">
    <property type="entry name" value="Ferric-bd"/>
</dbReference>
<protein>
    <submittedName>
        <fullName evidence="3">ABC transporter substrate-binding protein</fullName>
    </submittedName>
</protein>
<name>A0A5K7X167_9BACL</name>
<dbReference type="GO" id="GO:0030288">
    <property type="term" value="C:outer membrane-bounded periplasmic space"/>
    <property type="evidence" value="ECO:0007669"/>
    <property type="project" value="TreeGrafter"/>
</dbReference>
<evidence type="ECO:0000256" key="1">
    <source>
        <dbReference type="ARBA" id="ARBA00022729"/>
    </source>
</evidence>
<dbReference type="SUPFAM" id="SSF53850">
    <property type="entry name" value="Periplasmic binding protein-like II"/>
    <property type="match status" value="1"/>
</dbReference>
<dbReference type="PANTHER" id="PTHR30006:SF2">
    <property type="entry name" value="ABC TRANSPORTER SUBSTRATE-BINDING PROTEIN"/>
    <property type="match status" value="1"/>
</dbReference>
<dbReference type="EMBL" id="AP021853">
    <property type="protein sequence ID" value="BBN99749.1"/>
    <property type="molecule type" value="Genomic_DNA"/>
</dbReference>
<dbReference type="Pfam" id="PF13416">
    <property type="entry name" value="SBP_bac_8"/>
    <property type="match status" value="1"/>
</dbReference>
<dbReference type="InterPro" id="IPR006059">
    <property type="entry name" value="SBP"/>
</dbReference>
<organism evidence="3 4">
    <name type="scientific">Sporolactobacillus terrae</name>
    <dbReference type="NCBI Taxonomy" id="269673"/>
    <lineage>
        <taxon>Bacteria</taxon>
        <taxon>Bacillati</taxon>
        <taxon>Bacillota</taxon>
        <taxon>Bacilli</taxon>
        <taxon>Bacillales</taxon>
        <taxon>Sporolactobacillaceae</taxon>
        <taxon>Sporolactobacillus</taxon>
    </lineage>
</organism>
<dbReference type="PROSITE" id="PS51257">
    <property type="entry name" value="PROKAR_LIPOPROTEIN"/>
    <property type="match status" value="1"/>
</dbReference>
<accession>A0A5K7X167</accession>
<keyword evidence="1 2" id="KW-0732">Signal</keyword>
<dbReference type="PIRSF" id="PIRSF002825">
    <property type="entry name" value="CfbpA"/>
    <property type="match status" value="1"/>
</dbReference>
<evidence type="ECO:0000313" key="3">
    <source>
        <dbReference type="EMBL" id="BBN99749.1"/>
    </source>
</evidence>
<dbReference type="GO" id="GO:0030976">
    <property type="term" value="F:thiamine pyrophosphate binding"/>
    <property type="evidence" value="ECO:0007669"/>
    <property type="project" value="TreeGrafter"/>
</dbReference>
<dbReference type="Gene3D" id="3.40.190.10">
    <property type="entry name" value="Periplasmic binding protein-like II"/>
    <property type="match status" value="2"/>
</dbReference>
<dbReference type="GO" id="GO:0015888">
    <property type="term" value="P:thiamine transport"/>
    <property type="evidence" value="ECO:0007669"/>
    <property type="project" value="TreeGrafter"/>
</dbReference>
<evidence type="ECO:0000256" key="2">
    <source>
        <dbReference type="SAM" id="SignalP"/>
    </source>
</evidence>
<dbReference type="AlphaFoldDB" id="A0A5K7X167"/>
<sequence>MKIVKYFIVALLSISILAGCGTSQSTGSSGNSSSEKENTLSGTLNFYTSQPDMDQQKLVAAFNKKYPEIKVNVFRSGTEDVMSKIQAEKKSGNVQADVLLLADAVTFETLKDEDLLLAYKSKQAADFPKELVDADGYYTGTKVMATALAINTNKVKETPDSWDVLTDSKTKGQAIMPSPLYSGAAAYNLGVFTRDDALGWDFYKELKKNQITVVQGNGDVLKAVASGNKAYGMVVDFVVANAAKQGSPIKLIYPSEGSPVITEPIGIMKNAKNEKAAKAFVDFVLSKEGQVLASSLGYTPIRPGVQAPEGLKNIDELNVLNAEIKQLNESRSADKEQFTNVFGK</sequence>
<gene>
    <name evidence="3" type="ORF">St703_24540</name>
</gene>
<dbReference type="CDD" id="cd13547">
    <property type="entry name" value="PBP2_Fbp_like_2"/>
    <property type="match status" value="1"/>
</dbReference>
<evidence type="ECO:0000313" key="4">
    <source>
        <dbReference type="Proteomes" id="UP000326951"/>
    </source>
</evidence>
<dbReference type="RefSeq" id="WP_152080702.1">
    <property type="nucleotide sequence ID" value="NZ_AP021853.1"/>
</dbReference>
<dbReference type="Proteomes" id="UP000326951">
    <property type="component" value="Chromosome"/>
</dbReference>
<dbReference type="PANTHER" id="PTHR30006">
    <property type="entry name" value="THIAMINE-BINDING PERIPLASMIC PROTEIN-RELATED"/>
    <property type="match status" value="1"/>
</dbReference>
<feature type="chain" id="PRO_5039301771" evidence="2">
    <location>
        <begin position="19"/>
        <end position="344"/>
    </location>
</feature>
<reference evidence="3 4" key="1">
    <citation type="submission" date="2019-09" db="EMBL/GenBank/DDBJ databases">
        <title>Complete genome sequence of Sporolactobacillus terrae 70-3.</title>
        <authorList>
            <person name="Tanaka N."/>
            <person name="Shiwa Y."/>
            <person name="Fujita N."/>
            <person name="Tanasupawat S."/>
        </authorList>
    </citation>
    <scope>NUCLEOTIDE SEQUENCE [LARGE SCALE GENOMIC DNA]</scope>
    <source>
        <strain evidence="3 4">70-3</strain>
    </source>
</reference>